<name>A0ABX2AQP7_9BACT</name>
<organism evidence="3 4">
    <name type="scientific">Xylanibacter muris</name>
    <dbReference type="NCBI Taxonomy" id="2736290"/>
    <lineage>
        <taxon>Bacteria</taxon>
        <taxon>Pseudomonadati</taxon>
        <taxon>Bacteroidota</taxon>
        <taxon>Bacteroidia</taxon>
        <taxon>Bacteroidales</taxon>
        <taxon>Prevotellaceae</taxon>
        <taxon>Xylanibacter</taxon>
    </lineage>
</organism>
<dbReference type="PROSITE" id="PS51257">
    <property type="entry name" value="PROKAR_LIPOPROTEIN"/>
    <property type="match status" value="1"/>
</dbReference>
<evidence type="ECO:0000256" key="1">
    <source>
        <dbReference type="SAM" id="SignalP"/>
    </source>
</evidence>
<dbReference type="Gene3D" id="1.50.10.10">
    <property type="match status" value="1"/>
</dbReference>
<dbReference type="Gene3D" id="2.60.420.10">
    <property type="entry name" value="Maltose phosphorylase, domain 3"/>
    <property type="match status" value="1"/>
</dbReference>
<dbReference type="Proteomes" id="UP000714420">
    <property type="component" value="Unassembled WGS sequence"/>
</dbReference>
<evidence type="ECO:0000313" key="3">
    <source>
        <dbReference type="EMBL" id="NPD92562.1"/>
    </source>
</evidence>
<keyword evidence="1" id="KW-0732">Signal</keyword>
<reference evidence="3 4" key="1">
    <citation type="submission" date="2020-05" db="EMBL/GenBank/DDBJ databases">
        <title>Distinct polysaccharide utilization as determinants for interspecies competition between intestinal Prevotella spp.</title>
        <authorList>
            <person name="Galvez E.J.C."/>
            <person name="Iljazovic A."/>
            <person name="Strowig T."/>
        </authorList>
    </citation>
    <scope>NUCLEOTIDE SEQUENCE [LARGE SCALE GENOMIC DNA]</scope>
    <source>
        <strain evidence="3 4">PMUR</strain>
    </source>
</reference>
<gene>
    <name evidence="3" type="ORF">HPS56_09460</name>
</gene>
<keyword evidence="4" id="KW-1185">Reference proteome</keyword>
<comment type="caution">
    <text evidence="3">The sequence shown here is derived from an EMBL/GenBank/DDBJ whole genome shotgun (WGS) entry which is preliminary data.</text>
</comment>
<evidence type="ECO:0000259" key="2">
    <source>
        <dbReference type="Pfam" id="PF17389"/>
    </source>
</evidence>
<dbReference type="PANTHER" id="PTHR34987">
    <property type="entry name" value="C, PUTATIVE (AFU_ORTHOLOGUE AFUA_3G02880)-RELATED"/>
    <property type="match status" value="1"/>
</dbReference>
<dbReference type="InterPro" id="IPR035396">
    <property type="entry name" value="Bac_rhamnosid6H"/>
</dbReference>
<feature type="chain" id="PRO_5046207356" evidence="1">
    <location>
        <begin position="22"/>
        <end position="595"/>
    </location>
</feature>
<dbReference type="InterPro" id="IPR008928">
    <property type="entry name" value="6-hairpin_glycosidase_sf"/>
</dbReference>
<dbReference type="InterPro" id="IPR012341">
    <property type="entry name" value="6hp_glycosidase-like_sf"/>
</dbReference>
<protein>
    <submittedName>
        <fullName evidence="3">Alpha-L-rhamnosidase</fullName>
    </submittedName>
</protein>
<dbReference type="PANTHER" id="PTHR34987:SF6">
    <property type="entry name" value="ALPHA-L-RHAMNOSIDASE SIX-HAIRPIN GLYCOSIDASE DOMAIN-CONTAINING PROTEIN"/>
    <property type="match status" value="1"/>
</dbReference>
<feature type="signal peptide" evidence="1">
    <location>
        <begin position="1"/>
        <end position="21"/>
    </location>
</feature>
<evidence type="ECO:0000313" key="4">
    <source>
        <dbReference type="Proteomes" id="UP000714420"/>
    </source>
</evidence>
<dbReference type="SUPFAM" id="SSF48208">
    <property type="entry name" value="Six-hairpin glycosidases"/>
    <property type="match status" value="1"/>
</dbReference>
<dbReference type="Pfam" id="PF17389">
    <property type="entry name" value="Bac_rhamnosid6H"/>
    <property type="match status" value="1"/>
</dbReference>
<dbReference type="EMBL" id="JABKKF010000009">
    <property type="protein sequence ID" value="NPD92562.1"/>
    <property type="molecule type" value="Genomic_DNA"/>
</dbReference>
<sequence length="595" mass="67447">MKHYITYILFITFSCMQASMAQKNLPPTLQADSADVRAEVMTQAYIAPKRVMWVSDSLKIKNTGVLTTLRTGQPDMAREPYCAIQTGKDTVSIILDYGRELHGGLKLVLGHCNSGNPAQIRIRFGESAGEVCSDNDGGKNRMGFSSNDHAIRDFVTVIPRYGMLETGNTGFRFVRIDFLSPNRTIQLKEASAILRYRDIPYTGSFRCSDSRLNEIWNTGAYTVHLNMQEYLWDGIKRDRAVWLGDMHPEVSTIMSVFGQNKVVPKTLDYACRLYPLPQWINGISSYSLWYLIIQHDWYMRGGDKDFLEKHRGYITGLIDKIYPLVDEDGTEHLEKDTKSQLRRFLDWPSSPNEKGVEAGYRALIAWAMTDAEKLCKKLKDDARAEKCRTVTERLAKQIRHHNNLKQAAALMSIAGIMAPEKACDEVISVGGAKNFSTFYGYYMLQAMAMAGEYQEAMDIIRRYWGAMLDLGATTFWEDFNLEWTKDAARIDEFAAEGKRDIHRDYGDYCYLSYRHSLCHGWASGPTAWLTQHVLGVGVEEAGCRTLRITPHLGDLKWAEGTFPTPLGTVSIRHEKDVNGNVKSKIKAPKGIRIIK</sequence>
<proteinExistence type="predicted"/>
<accession>A0ABX2AQP7</accession>
<feature type="domain" description="Alpha-L-rhamnosidase six-hairpin glycosidase" evidence="2">
    <location>
        <begin position="202"/>
        <end position="401"/>
    </location>
</feature>
<dbReference type="RefSeq" id="WP_172275891.1">
    <property type="nucleotide sequence ID" value="NZ_CASGMU010000013.1"/>
</dbReference>